<dbReference type="Pfam" id="PF19295">
    <property type="entry name" value="SufBD_N"/>
    <property type="match status" value="1"/>
</dbReference>
<dbReference type="Proteomes" id="UP000675968">
    <property type="component" value="Unassembled WGS sequence"/>
</dbReference>
<dbReference type="InterPro" id="IPR010231">
    <property type="entry name" value="SUF_FeS_clus_asmbl_SufB"/>
</dbReference>
<dbReference type="EMBL" id="JAGVWC010000007">
    <property type="protein sequence ID" value="MBS3061108.1"/>
    <property type="molecule type" value="Genomic_DNA"/>
</dbReference>
<name>A0A8T4L195_9ARCH</name>
<dbReference type="SUPFAM" id="SSF101960">
    <property type="entry name" value="Stabilizer of iron transporter SufD"/>
    <property type="match status" value="1"/>
</dbReference>
<reference evidence="4" key="1">
    <citation type="submission" date="2021-03" db="EMBL/GenBank/DDBJ databases">
        <authorList>
            <person name="Jaffe A."/>
        </authorList>
    </citation>
    <scope>NUCLEOTIDE SEQUENCE</scope>
    <source>
        <strain evidence="4">RIFCSPLOWO2_01_FULL_AR10_48_17</strain>
    </source>
</reference>
<dbReference type="InterPro" id="IPR055346">
    <property type="entry name" value="Fe-S_cluster_assembly_SufBD"/>
</dbReference>
<dbReference type="InterPro" id="IPR045595">
    <property type="entry name" value="SufBD_N"/>
</dbReference>
<gene>
    <name evidence="4" type="primary">sufB</name>
    <name evidence="4" type="ORF">J4215_00835</name>
</gene>
<comment type="similarity">
    <text evidence="1">Belongs to the iron-sulfur cluster assembly SufBD family.</text>
</comment>
<proteinExistence type="inferred from homology"/>
<evidence type="ECO:0000313" key="5">
    <source>
        <dbReference type="Proteomes" id="UP000675968"/>
    </source>
</evidence>
<accession>A0A8T4L195</accession>
<feature type="domain" description="SUF system FeS cluster assembly SufBD N-terminal" evidence="3">
    <location>
        <begin position="146"/>
        <end position="206"/>
    </location>
</feature>
<dbReference type="PANTHER" id="PTHR30508:SF1">
    <property type="entry name" value="UPF0051 PROTEIN ABCI8, CHLOROPLASTIC-RELATED"/>
    <property type="match status" value="1"/>
</dbReference>
<evidence type="ECO:0000313" key="4">
    <source>
        <dbReference type="EMBL" id="MBS3061108.1"/>
    </source>
</evidence>
<reference evidence="4" key="2">
    <citation type="submission" date="2021-05" db="EMBL/GenBank/DDBJ databases">
        <title>Protein family content uncovers lineage relationships and bacterial pathway maintenance mechanisms in DPANN archaea.</title>
        <authorList>
            <person name="Castelle C.J."/>
            <person name="Meheust R."/>
            <person name="Jaffe A.L."/>
            <person name="Seitz K."/>
            <person name="Gong X."/>
            <person name="Baker B.J."/>
            <person name="Banfield J.F."/>
        </authorList>
    </citation>
    <scope>NUCLEOTIDE SEQUENCE</scope>
    <source>
        <strain evidence="4">RIFCSPLOWO2_01_FULL_AR10_48_17</strain>
    </source>
</reference>
<organism evidence="4 5">
    <name type="scientific">Candidatus Iainarchaeum sp</name>
    <dbReference type="NCBI Taxonomy" id="3101447"/>
    <lineage>
        <taxon>Archaea</taxon>
        <taxon>Candidatus Iainarchaeota</taxon>
        <taxon>Candidatus Iainarchaeia</taxon>
        <taxon>Candidatus Iainarchaeales</taxon>
        <taxon>Candidatus Iainarchaeaceae</taxon>
        <taxon>Candidatus Iainarchaeum</taxon>
    </lineage>
</organism>
<protein>
    <submittedName>
        <fullName evidence="4">Fe-S cluster assembly protein SufB</fullName>
    </submittedName>
</protein>
<dbReference type="InterPro" id="IPR000825">
    <property type="entry name" value="SUF_FeS_clus_asmbl_SufBD_core"/>
</dbReference>
<dbReference type="PANTHER" id="PTHR30508">
    <property type="entry name" value="FES CLUSTER ASSEMBLY PROTEIN SUF"/>
    <property type="match status" value="1"/>
</dbReference>
<evidence type="ECO:0000259" key="2">
    <source>
        <dbReference type="Pfam" id="PF01458"/>
    </source>
</evidence>
<dbReference type="GO" id="GO:0016226">
    <property type="term" value="P:iron-sulfur cluster assembly"/>
    <property type="evidence" value="ECO:0007669"/>
    <property type="project" value="InterPro"/>
</dbReference>
<dbReference type="AlphaFoldDB" id="A0A8T4L195"/>
<feature type="domain" description="SUF system FeS cluster assembly SufBD core" evidence="2">
    <location>
        <begin position="209"/>
        <end position="443"/>
    </location>
</feature>
<dbReference type="InterPro" id="IPR037284">
    <property type="entry name" value="SUF_FeS_clus_asmbl_SufBD_sf"/>
</dbReference>
<sequence>MAKDLSKERQLASLDYSRYDFKTGTESYEVILNKGLSERTVKEISAIKNEPQWMLEYRLKALKAFEAKPMPQWGADLNGIKFNDIVYYMRASEANREKWEDVPEYIKNTFDRLGLPDAEKKFLGGVGAQYDSEIVYHSIRKDLEKLGVLFLSMDQGLLEYPEIVKAHFGKTIPYSDNKFAALNSAVWSGGSFVFVPKGVKVEIPLQAYFRINAENMGQFERTLIVAEPESQIHYVEGCTAPKYSSQALHSAVVEVVAKDSAHVRYTTIQNWSNNIYNLVTKRAVAHKNATVEWVDGNLGSKVTMKYPAVFLLGEGSKAEILSVALAAKGQHQDAGAKVVHLASNTTSRITSKSISKDGGRASYRGLVRVAKGMKNVKSNVVCDALLLDDYSRSDTYPTIEINEPTATIAHEAKVGKIGEDQIFYLTSRGLTETEALTLIVLGFIQPFTKSLPMEYAVELNRLIEMEMEGTIG</sequence>
<dbReference type="Pfam" id="PF01458">
    <property type="entry name" value="SUFBD_core"/>
    <property type="match status" value="1"/>
</dbReference>
<evidence type="ECO:0000259" key="3">
    <source>
        <dbReference type="Pfam" id="PF19295"/>
    </source>
</evidence>
<evidence type="ECO:0000256" key="1">
    <source>
        <dbReference type="ARBA" id="ARBA00043967"/>
    </source>
</evidence>
<comment type="caution">
    <text evidence="4">The sequence shown here is derived from an EMBL/GenBank/DDBJ whole genome shotgun (WGS) entry which is preliminary data.</text>
</comment>
<dbReference type="NCBIfam" id="TIGR01980">
    <property type="entry name" value="sufB"/>
    <property type="match status" value="1"/>
</dbReference>